<reference evidence="2 3" key="1">
    <citation type="journal article" date="2016" name="Mol. Biol. Evol.">
        <title>Comparative Genomics of Early-Diverging Mushroom-Forming Fungi Provides Insights into the Origins of Lignocellulose Decay Capabilities.</title>
        <authorList>
            <person name="Nagy L.G."/>
            <person name="Riley R."/>
            <person name="Tritt A."/>
            <person name="Adam C."/>
            <person name="Daum C."/>
            <person name="Floudas D."/>
            <person name="Sun H."/>
            <person name="Yadav J.S."/>
            <person name="Pangilinan J."/>
            <person name="Larsson K.H."/>
            <person name="Matsuura K."/>
            <person name="Barry K."/>
            <person name="Labutti K."/>
            <person name="Kuo R."/>
            <person name="Ohm R.A."/>
            <person name="Bhattacharya S.S."/>
            <person name="Shirouzu T."/>
            <person name="Yoshinaga Y."/>
            <person name="Martin F.M."/>
            <person name="Grigoriev I.V."/>
            <person name="Hibbett D.S."/>
        </authorList>
    </citation>
    <scope>NUCLEOTIDE SEQUENCE [LARGE SCALE GENOMIC DNA]</scope>
    <source>
        <strain evidence="2 3">HHB12029</strain>
    </source>
</reference>
<evidence type="ECO:0000313" key="3">
    <source>
        <dbReference type="Proteomes" id="UP000077266"/>
    </source>
</evidence>
<sequence>MFIVPLSAYAGYPHRNPLADDDGDELDMTSVARERYVRAVEEEHAAKRAYAASIATTHVAQLEELGLALALDSHSHRHSHLHAQSSSHDAYHNHVAAHQHKHHQQVSEDERLLREPSAATHPSTAHSHSHLHARAHGEEHALHDDLELERKRHAIVLEQARLRRVHAREKAFAQALIVAHELARQFDVSHPREEDEDNYSESSASSSVSSTPPPASPKPEHSQAHVHFCSPAPFAPTVPAEVHDPIAPSSRLSPAPRKSALKSHSHFDSSTSSSTPSTPPLSTSPLSTPQELPLFTPGGLPSLAQIEADLDALDHSQPAPLLRHMFEHLLAQVGALEGGTALVGRVRRMLEDLERDSDGEDDDDIPSVSV</sequence>
<protein>
    <submittedName>
        <fullName evidence="2">Uncharacterized protein</fullName>
    </submittedName>
</protein>
<name>A0A165DHD1_EXIGL</name>
<evidence type="ECO:0000256" key="1">
    <source>
        <dbReference type="SAM" id="MobiDB-lite"/>
    </source>
</evidence>
<proteinExistence type="predicted"/>
<dbReference type="EMBL" id="KV426220">
    <property type="protein sequence ID" value="KZV84534.1"/>
    <property type="molecule type" value="Genomic_DNA"/>
</dbReference>
<evidence type="ECO:0000313" key="2">
    <source>
        <dbReference type="EMBL" id="KZV84534.1"/>
    </source>
</evidence>
<gene>
    <name evidence="2" type="ORF">EXIGLDRAFT_753779</name>
</gene>
<dbReference type="AlphaFoldDB" id="A0A165DHD1"/>
<feature type="compositionally biased region" description="Low complexity" evidence="1">
    <location>
        <begin position="269"/>
        <end position="289"/>
    </location>
</feature>
<feature type="region of interest" description="Disordered" evidence="1">
    <location>
        <begin position="97"/>
        <end position="138"/>
    </location>
</feature>
<feature type="compositionally biased region" description="Low complexity" evidence="1">
    <location>
        <begin position="116"/>
        <end position="126"/>
    </location>
</feature>
<dbReference type="InParanoid" id="A0A165DHD1"/>
<keyword evidence="3" id="KW-1185">Reference proteome</keyword>
<accession>A0A165DHD1</accession>
<dbReference type="PROSITE" id="PS00387">
    <property type="entry name" value="PPASE"/>
    <property type="match status" value="1"/>
</dbReference>
<feature type="compositionally biased region" description="Basic and acidic residues" evidence="1">
    <location>
        <begin position="105"/>
        <end position="114"/>
    </location>
</feature>
<feature type="compositionally biased region" description="Low complexity" evidence="1">
    <location>
        <begin position="200"/>
        <end position="210"/>
    </location>
</feature>
<feature type="region of interest" description="Disordered" evidence="1">
    <location>
        <begin position="239"/>
        <end position="300"/>
    </location>
</feature>
<feature type="region of interest" description="Disordered" evidence="1">
    <location>
        <begin position="188"/>
        <end position="224"/>
    </location>
</feature>
<organism evidence="2 3">
    <name type="scientific">Exidia glandulosa HHB12029</name>
    <dbReference type="NCBI Taxonomy" id="1314781"/>
    <lineage>
        <taxon>Eukaryota</taxon>
        <taxon>Fungi</taxon>
        <taxon>Dikarya</taxon>
        <taxon>Basidiomycota</taxon>
        <taxon>Agaricomycotina</taxon>
        <taxon>Agaricomycetes</taxon>
        <taxon>Auriculariales</taxon>
        <taxon>Exidiaceae</taxon>
        <taxon>Exidia</taxon>
    </lineage>
</organism>
<dbReference type="Proteomes" id="UP000077266">
    <property type="component" value="Unassembled WGS sequence"/>
</dbReference>